<organism evidence="2 3">
    <name type="scientific">Durusdinium trenchii</name>
    <dbReference type="NCBI Taxonomy" id="1381693"/>
    <lineage>
        <taxon>Eukaryota</taxon>
        <taxon>Sar</taxon>
        <taxon>Alveolata</taxon>
        <taxon>Dinophyceae</taxon>
        <taxon>Suessiales</taxon>
        <taxon>Symbiodiniaceae</taxon>
        <taxon>Durusdinium</taxon>
    </lineage>
</organism>
<evidence type="ECO:0000256" key="1">
    <source>
        <dbReference type="SAM" id="MobiDB-lite"/>
    </source>
</evidence>
<dbReference type="EMBL" id="CAXAMM010040239">
    <property type="protein sequence ID" value="CAK9091861.1"/>
    <property type="molecule type" value="Genomic_DNA"/>
</dbReference>
<evidence type="ECO:0000313" key="3">
    <source>
        <dbReference type="Proteomes" id="UP001642464"/>
    </source>
</evidence>
<dbReference type="Proteomes" id="UP001642464">
    <property type="component" value="Unassembled WGS sequence"/>
</dbReference>
<feature type="compositionally biased region" description="Low complexity" evidence="1">
    <location>
        <begin position="782"/>
        <end position="793"/>
    </location>
</feature>
<keyword evidence="3" id="KW-1185">Reference proteome</keyword>
<accession>A0ABP0QUD0</accession>
<feature type="region of interest" description="Disordered" evidence="1">
    <location>
        <begin position="771"/>
        <end position="803"/>
    </location>
</feature>
<proteinExistence type="predicted"/>
<gene>
    <name evidence="2" type="ORF">SCF082_LOCUS43258</name>
</gene>
<evidence type="ECO:0000313" key="2">
    <source>
        <dbReference type="EMBL" id="CAK9091861.1"/>
    </source>
</evidence>
<name>A0ABP0QUD0_9DINO</name>
<comment type="caution">
    <text evidence="2">The sequence shown here is derived from an EMBL/GenBank/DDBJ whole genome shotgun (WGS) entry which is preliminary data.</text>
</comment>
<sequence length="974" mass="110277">MSPDAIWELFSEARDTGVSMRAAIQLLSGGRLSQVAGCRPTAVPAWENKLERLASYRQIQAISQQLNFLTNGFFEEKKRCLELLLSRETWASVPEFMDSWERIREELGLDSAQSASDVWEALSSMSGFQNKQSLPKLSRWFSWNASVEEKMPEWTALKVILAYNFRNENLNPDDAYAKRMLDEMARESTDQSSMRKEFSKLKARLGGGLRLCYYLMSDRLYMMVQVISLCTRPIWDWYSSTIEDIKTPADQIQKLAALQTHWREEPHLVELVKIPMNRDQQLLKLLRRSEFEDTPSKVQELSLLLLKYRLWSISKAAAPPDCYAGILMEDPVLQQDSAGQMSSDHQALLHLEQVAADQKSAPQILDDLAVVCPPAVRVMLMSFEEDGYDAHSCGGRHLLRGLLETFPDSKIVEDVHGVLRKSVKKGVNQRQTLGTLQELVVNSKVLASRGISHKAEVTRDVFLRSFPRAKDRKRKRYFARYHRLSEPWSEIMSRKKWATISEETIQRGIAAWNFLRAYVREQMGQSGVRLIHGSMSKYAVEMELMFKTDGSDSNNIEYLGFCLGSATWGALFWPVCLHRDGPFDGYYLDPDAQAEWVHILRPQQWFVMTHETVLHGERIYMVSKATLPLLMRFMEVPSNRNSLTVANMLSLAEVLQLNNVDELKKLKRDDLFHTLLDNVGQGDQEWISKIKASKEKVRTIGDTLDEYILSEMPLDEQRDFKEVAIEAEAKQKAHWTILEQKEKQPKAKAKRKAKAKVVKPKAKAGRFLVGVGRKRKRDREPVAALEPPGAALEPPHPPSVERPLEEHIPSEALEAPMPAIASEAPEAPMPAEHIPSEDAPEVAQALEAPHFEAVAVPPVAPLEAEELVAPEALGLEAPPVAEAHGLRGPRGPGRGYVNVWEDVQCPDCSKICGQIKLDPTPGSRDPPTWYMRVCDPHGVFPSKGPFFKRRVARLIGEGPEGPTHWVMENKRCCV</sequence>
<reference evidence="2 3" key="1">
    <citation type="submission" date="2024-02" db="EMBL/GenBank/DDBJ databases">
        <authorList>
            <person name="Chen Y."/>
            <person name="Shah S."/>
            <person name="Dougan E. K."/>
            <person name="Thang M."/>
            <person name="Chan C."/>
        </authorList>
    </citation>
    <scope>NUCLEOTIDE SEQUENCE [LARGE SCALE GENOMIC DNA]</scope>
</reference>
<protein>
    <submittedName>
        <fullName evidence="2">Uncharacterized protein</fullName>
    </submittedName>
</protein>